<organism evidence="2 3">
    <name type="scientific">Paenibacillus sedimenti</name>
    <dbReference type="NCBI Taxonomy" id="2770274"/>
    <lineage>
        <taxon>Bacteria</taxon>
        <taxon>Bacillati</taxon>
        <taxon>Bacillota</taxon>
        <taxon>Bacilli</taxon>
        <taxon>Bacillales</taxon>
        <taxon>Paenibacillaceae</taxon>
        <taxon>Paenibacillus</taxon>
    </lineage>
</organism>
<dbReference type="InterPro" id="IPR032830">
    <property type="entry name" value="XPB/Ssl2_N"/>
</dbReference>
<dbReference type="AlphaFoldDB" id="A0A926KNM0"/>
<keyword evidence="2" id="KW-0347">Helicase</keyword>
<dbReference type="EMBL" id="JACVVD010000001">
    <property type="protein sequence ID" value="MBD0379325.1"/>
    <property type="molecule type" value="Genomic_DNA"/>
</dbReference>
<proteinExistence type="predicted"/>
<evidence type="ECO:0000313" key="3">
    <source>
        <dbReference type="Proteomes" id="UP000650466"/>
    </source>
</evidence>
<keyword evidence="2" id="KW-0378">Hydrolase</keyword>
<dbReference type="GO" id="GO:0004386">
    <property type="term" value="F:helicase activity"/>
    <property type="evidence" value="ECO:0007669"/>
    <property type="project" value="UniProtKB-KW"/>
</dbReference>
<dbReference type="Pfam" id="PF13625">
    <property type="entry name" value="Helicase_C_3"/>
    <property type="match status" value="1"/>
</dbReference>
<evidence type="ECO:0000259" key="1">
    <source>
        <dbReference type="Pfam" id="PF13625"/>
    </source>
</evidence>
<gene>
    <name evidence="2" type="ORF">ICC18_04190</name>
</gene>
<sequence length="678" mass="77934">MRYEQIFNKMPQSMLELISGQAWCRTLIEQGEKPGRLLSAKIHLTKLHRQMSVAELHTLRLILSAFGCEPFSKEALEKQAAARMAGAEVTVGLIGLRKVGVIVAFRKAWGEQLYVLPEDGFRAWQELLYPDFLIQTIADDRELELLDIAATSPRGLAQQLLHFFVACSQQPGLPLTNKGTLHKKQLQKLSEQLVLPRELFQATGLSYAFRDVYDENIAILLEMAIRLEVLVHIGDRYHLDHEALFKWLRLPYDTQQAELYIIWRSLLLPAPAWLQHGISLMECLSTHDWFSLDDIVTSIHRCSVSSNPYDVLAIRNALMEQWIKPLCAFRWLKLGVDAQGGIWFHYLISALFETPNMNEEGSTAAEIEAQDESKAERSLYVQPDFELLLPPNVSLYEEWQIAAFADLQSSDLVRTYRMTKDSFHRASENGTRSEAILRFLHNHACYGVPEHVEITLQQWDQQSGKLQLKEVNLLQCESAEVAAVLLRNEKCSRFLQNRIGDSHFIVEADHLADLRKCLEQMGYHPRGIAGNGAKSKSTSSVARQTDAVESTFAPAKLQGLFYSRDTIQLYEIDSALPEWDDLYPDMQDIPSLWLKEFRDYHGSTRKEMIRKAIEWKSCLRLRKEGRNRLIIPRAIYEERSGWTLFGLEEDQEIMLKSEDWEEMQLILPGINDQEKPTF</sequence>
<name>A0A926KNM0_9BACL</name>
<keyword evidence="3" id="KW-1185">Reference proteome</keyword>
<keyword evidence="2" id="KW-0067">ATP-binding</keyword>
<evidence type="ECO:0000313" key="2">
    <source>
        <dbReference type="EMBL" id="MBD0379325.1"/>
    </source>
</evidence>
<feature type="domain" description="Helicase XPB/Ssl2 N-terminal" evidence="1">
    <location>
        <begin position="379"/>
        <end position="499"/>
    </location>
</feature>
<protein>
    <submittedName>
        <fullName evidence="2">Helicase-associated domain-containing protein</fullName>
    </submittedName>
</protein>
<reference evidence="2" key="1">
    <citation type="submission" date="2020-09" db="EMBL/GenBank/DDBJ databases">
        <title>Draft Genome Sequence of Paenibacillus sp. WST5.</title>
        <authorList>
            <person name="Bao Z."/>
        </authorList>
    </citation>
    <scope>NUCLEOTIDE SEQUENCE</scope>
    <source>
        <strain evidence="2">WST5</strain>
    </source>
</reference>
<keyword evidence="2" id="KW-0547">Nucleotide-binding</keyword>
<dbReference type="RefSeq" id="WP_188173090.1">
    <property type="nucleotide sequence ID" value="NZ_JACVVD010000001.1"/>
</dbReference>
<accession>A0A926KNM0</accession>
<comment type="caution">
    <text evidence="2">The sequence shown here is derived from an EMBL/GenBank/DDBJ whole genome shotgun (WGS) entry which is preliminary data.</text>
</comment>
<dbReference type="Proteomes" id="UP000650466">
    <property type="component" value="Unassembled WGS sequence"/>
</dbReference>